<gene>
    <name evidence="3" type="ORF">A3B04_00685</name>
</gene>
<comment type="caution">
    <text evidence="3">The sequence shown here is derived from an EMBL/GenBank/DDBJ whole genome shotgun (WGS) entry which is preliminary data.</text>
</comment>
<proteinExistence type="inferred from homology"/>
<feature type="domain" description="NAD-dependent epimerase/dehydratase" evidence="2">
    <location>
        <begin position="3"/>
        <end position="233"/>
    </location>
</feature>
<evidence type="ECO:0000256" key="1">
    <source>
        <dbReference type="ARBA" id="ARBA00007637"/>
    </source>
</evidence>
<accession>A0A1G2FPM1</accession>
<dbReference type="SUPFAM" id="SSF51735">
    <property type="entry name" value="NAD(P)-binding Rossmann-fold domains"/>
    <property type="match status" value="1"/>
</dbReference>
<dbReference type="EMBL" id="MHNF01000052">
    <property type="protein sequence ID" value="OGZ39568.1"/>
    <property type="molecule type" value="Genomic_DNA"/>
</dbReference>
<dbReference type="PANTHER" id="PTHR43000">
    <property type="entry name" value="DTDP-D-GLUCOSE 4,6-DEHYDRATASE-RELATED"/>
    <property type="match status" value="1"/>
</dbReference>
<dbReference type="AlphaFoldDB" id="A0A1G2FPM1"/>
<name>A0A1G2FPM1_9BACT</name>
<evidence type="ECO:0000313" key="3">
    <source>
        <dbReference type="EMBL" id="OGZ39568.1"/>
    </source>
</evidence>
<dbReference type="Gene3D" id="3.40.50.720">
    <property type="entry name" value="NAD(P)-binding Rossmann-like Domain"/>
    <property type="match status" value="1"/>
</dbReference>
<dbReference type="Pfam" id="PF01370">
    <property type="entry name" value="Epimerase"/>
    <property type="match status" value="1"/>
</dbReference>
<evidence type="ECO:0000259" key="2">
    <source>
        <dbReference type="Pfam" id="PF01370"/>
    </source>
</evidence>
<dbReference type="Proteomes" id="UP000177126">
    <property type="component" value="Unassembled WGS sequence"/>
</dbReference>
<dbReference type="InterPro" id="IPR036291">
    <property type="entry name" value="NAD(P)-bd_dom_sf"/>
</dbReference>
<organism evidence="3 4">
    <name type="scientific">Candidatus Portnoybacteria bacterium RIFCSPLOWO2_02_FULL_39_11</name>
    <dbReference type="NCBI Taxonomy" id="1802001"/>
    <lineage>
        <taxon>Bacteria</taxon>
        <taxon>Candidatus Portnoyibacteriota</taxon>
    </lineage>
</organism>
<comment type="similarity">
    <text evidence="1">Belongs to the NAD(P)-dependent epimerase/dehydratase family.</text>
</comment>
<protein>
    <recommendedName>
        <fullName evidence="2">NAD-dependent epimerase/dehydratase domain-containing protein</fullName>
    </recommendedName>
</protein>
<evidence type="ECO:0000313" key="4">
    <source>
        <dbReference type="Proteomes" id="UP000177126"/>
    </source>
</evidence>
<sequence>MKVFITGASGFIGANLVKELVARGDKVHILTRPNSDLWRLTPILKRLHCHRADIQNKKAIEKIISRIKPAIIYHLSVYGAYHYQTDTEQIFRTALNGTLNLLLTAKKAGVKMFINTGSSSEYGRKNHPMCENEILEPNTYYAVAKAGQTLLCQNFAVSEKLPVITLRLFSVYGDYEEPGRLIPTLIKNALSGQKLSLASPKIARDFIYVKDVIRAYMMAARRPDLTGQIFNIGSGRQTNLKQIADEILQLTESYSKIVYRQYAKRSFDTDIWLANAKKTADLLKFKPDYDLRTGLTETIDWFKKHSDRY</sequence>
<dbReference type="InterPro" id="IPR001509">
    <property type="entry name" value="Epimerase_deHydtase"/>
</dbReference>
<reference evidence="3 4" key="1">
    <citation type="journal article" date="2016" name="Nat. Commun.">
        <title>Thousands of microbial genomes shed light on interconnected biogeochemical processes in an aquifer system.</title>
        <authorList>
            <person name="Anantharaman K."/>
            <person name="Brown C.T."/>
            <person name="Hug L.A."/>
            <person name="Sharon I."/>
            <person name="Castelle C.J."/>
            <person name="Probst A.J."/>
            <person name="Thomas B.C."/>
            <person name="Singh A."/>
            <person name="Wilkins M.J."/>
            <person name="Karaoz U."/>
            <person name="Brodie E.L."/>
            <person name="Williams K.H."/>
            <person name="Hubbard S.S."/>
            <person name="Banfield J.F."/>
        </authorList>
    </citation>
    <scope>NUCLEOTIDE SEQUENCE [LARGE SCALE GENOMIC DNA]</scope>
</reference>